<dbReference type="CDD" id="cd07103">
    <property type="entry name" value="ALDH_F5_SSADH_GabD"/>
    <property type="match status" value="1"/>
</dbReference>
<dbReference type="InterPro" id="IPR050740">
    <property type="entry name" value="Aldehyde_DH_Superfamily"/>
</dbReference>
<dbReference type="EC" id="1.2.1.79" evidence="3"/>
<dbReference type="InterPro" id="IPR015590">
    <property type="entry name" value="Aldehyde_DH_dom"/>
</dbReference>
<dbReference type="SUPFAM" id="SSF53720">
    <property type="entry name" value="ALDH-like"/>
    <property type="match status" value="1"/>
</dbReference>
<dbReference type="InterPro" id="IPR016163">
    <property type="entry name" value="Ald_DH_C"/>
</dbReference>
<keyword evidence="4" id="KW-1185">Reference proteome</keyword>
<dbReference type="GO" id="GO:0102810">
    <property type="term" value="F:glutarate-semialdehyde dehydrogenase (NADP+) activity"/>
    <property type="evidence" value="ECO:0007669"/>
    <property type="project" value="UniProtKB-EC"/>
</dbReference>
<dbReference type="Proteomes" id="UP001238088">
    <property type="component" value="Unassembled WGS sequence"/>
</dbReference>
<gene>
    <name evidence="3" type="ORF">J2S17_004088</name>
</gene>
<name>A0ABU0AN62_9BACI</name>
<evidence type="ECO:0000313" key="3">
    <source>
        <dbReference type="EMBL" id="MDQ0272196.1"/>
    </source>
</evidence>
<evidence type="ECO:0000313" key="4">
    <source>
        <dbReference type="Proteomes" id="UP001238088"/>
    </source>
</evidence>
<evidence type="ECO:0000256" key="1">
    <source>
        <dbReference type="ARBA" id="ARBA00023002"/>
    </source>
</evidence>
<dbReference type="PANTHER" id="PTHR43353">
    <property type="entry name" value="SUCCINATE-SEMIALDEHYDE DEHYDROGENASE, MITOCHONDRIAL"/>
    <property type="match status" value="1"/>
</dbReference>
<evidence type="ECO:0000259" key="2">
    <source>
        <dbReference type="Pfam" id="PF00171"/>
    </source>
</evidence>
<keyword evidence="1 3" id="KW-0560">Oxidoreductase</keyword>
<organism evidence="3 4">
    <name type="scientific">Cytobacillus purgationiresistens</name>
    <dbReference type="NCBI Taxonomy" id="863449"/>
    <lineage>
        <taxon>Bacteria</taxon>
        <taxon>Bacillati</taxon>
        <taxon>Bacillota</taxon>
        <taxon>Bacilli</taxon>
        <taxon>Bacillales</taxon>
        <taxon>Bacillaceae</taxon>
        <taxon>Cytobacillus</taxon>
    </lineage>
</organism>
<dbReference type="Gene3D" id="3.40.605.10">
    <property type="entry name" value="Aldehyde Dehydrogenase, Chain A, domain 1"/>
    <property type="match status" value="1"/>
</dbReference>
<dbReference type="EMBL" id="JAUSUB010000021">
    <property type="protein sequence ID" value="MDQ0272196.1"/>
    <property type="molecule type" value="Genomic_DNA"/>
</dbReference>
<proteinExistence type="predicted"/>
<feature type="domain" description="Aldehyde dehydrogenase" evidence="2">
    <location>
        <begin position="24"/>
        <end position="484"/>
    </location>
</feature>
<dbReference type="Gene3D" id="3.40.309.10">
    <property type="entry name" value="Aldehyde Dehydrogenase, Chain A, domain 2"/>
    <property type="match status" value="1"/>
</dbReference>
<dbReference type="EC" id="1.2.1.20" evidence="3"/>
<accession>A0ABU0AN62</accession>
<sequence>MINTETHNLVDFTKLKMYINGEWKATTDGKTFSVTNPSTGKVVADVPKGGYDETQQAIAAAEQAFKSWSKLTAIERAKYLLKIRDLMHEYKDQLAEIMSLEMGKPFTESQGEVDFAASYLEWFAEEGRRIYGEVIPASAPDKRLTVIRQPIGVVAAITPWNFPLAMITRKVGPSMAAGCTSIVKPALQSPISAIAFAKLVEMAGVPHGVINIVTGSSGPISDAIFENPVVRKVSFTGSTEVGKLLVTKSANQLKRLSLELGGHAPFIVFEDADLELAAAGAVFSKFKNTGQTCVCSNRIYVHRSVIEKFSDIFVKKVQELKVGNSIDPSVQVGPLVSQDGLEKVEKHVKDALDKGAKLLNGGNRLEGELSDGLFYEPTVLGEVNTDMLITKEETFGPVAPIIPFDTEEEVLQHANSTEYGLAAYFYTQDISRAVRVSEALEFGIIGMNDANPTVAQAPFGGMKESGMGREGGHQGLDEYLEDKYISMSIQTK</sequence>
<comment type="caution">
    <text evidence="3">The sequence shown here is derived from an EMBL/GenBank/DDBJ whole genome shotgun (WGS) entry which is preliminary data.</text>
</comment>
<dbReference type="Pfam" id="PF00171">
    <property type="entry name" value="Aldedh"/>
    <property type="match status" value="1"/>
</dbReference>
<dbReference type="PROSITE" id="PS00070">
    <property type="entry name" value="ALDEHYDE_DEHYDR_CYS"/>
    <property type="match status" value="1"/>
</dbReference>
<dbReference type="PANTHER" id="PTHR43353:SF5">
    <property type="entry name" value="SUCCINATE-SEMIALDEHYDE DEHYDROGENASE, MITOCHONDRIAL"/>
    <property type="match status" value="1"/>
</dbReference>
<dbReference type="InterPro" id="IPR016160">
    <property type="entry name" value="Ald_DH_CS_CYS"/>
</dbReference>
<dbReference type="InterPro" id="IPR016161">
    <property type="entry name" value="Ald_DH/histidinol_DH"/>
</dbReference>
<dbReference type="EC" id="1.2.1.16" evidence="3"/>
<reference evidence="3 4" key="1">
    <citation type="submission" date="2023-07" db="EMBL/GenBank/DDBJ databases">
        <title>Genomic Encyclopedia of Type Strains, Phase IV (KMG-IV): sequencing the most valuable type-strain genomes for metagenomic binning, comparative biology and taxonomic classification.</title>
        <authorList>
            <person name="Goeker M."/>
        </authorList>
    </citation>
    <scope>NUCLEOTIDE SEQUENCE [LARGE SCALE GENOMIC DNA]</scope>
    <source>
        <strain evidence="3 4">DSM 23494</strain>
    </source>
</reference>
<protein>
    <submittedName>
        <fullName evidence="3">Succinate-semialdehyde dehydrogenase/glutarate-semialdehyde dehydrogenase</fullName>
        <ecNumber evidence="3">1.2.1.16</ecNumber>
        <ecNumber evidence="3">1.2.1.20</ecNumber>
        <ecNumber evidence="3">1.2.1.79</ecNumber>
    </submittedName>
</protein>
<dbReference type="GO" id="GO:0036243">
    <property type="term" value="F:succinate-semialdehyde dehydrogenase (NADP+) activity"/>
    <property type="evidence" value="ECO:0007669"/>
    <property type="project" value="UniProtKB-EC"/>
</dbReference>
<dbReference type="InterPro" id="IPR016162">
    <property type="entry name" value="Ald_DH_N"/>
</dbReference>